<evidence type="ECO:0008006" key="3">
    <source>
        <dbReference type="Google" id="ProtNLM"/>
    </source>
</evidence>
<organism evidence="1 2">
    <name type="scientific">Deinococcus ficus</name>
    <dbReference type="NCBI Taxonomy" id="317577"/>
    <lineage>
        <taxon>Bacteria</taxon>
        <taxon>Thermotogati</taxon>
        <taxon>Deinococcota</taxon>
        <taxon>Deinococci</taxon>
        <taxon>Deinococcales</taxon>
        <taxon>Deinococcaceae</taxon>
        <taxon>Deinococcus</taxon>
    </lineage>
</organism>
<protein>
    <recommendedName>
        <fullName evidence="3">GNAT family N-acetyltransferase</fullName>
    </recommendedName>
</protein>
<dbReference type="SUPFAM" id="SSF55729">
    <property type="entry name" value="Acyl-CoA N-acyltransferases (Nat)"/>
    <property type="match status" value="1"/>
</dbReference>
<evidence type="ECO:0000313" key="2">
    <source>
        <dbReference type="Proteomes" id="UP000259030"/>
    </source>
</evidence>
<dbReference type="Proteomes" id="UP000259030">
    <property type="component" value="Chromosome"/>
</dbReference>
<reference evidence="1 2" key="1">
    <citation type="submission" date="2017-05" db="EMBL/GenBank/DDBJ databases">
        <title>The complete genome sequence of Deinococcus ficus isolated from the rhizosphere of the Ficus religiosa L. in Taiwan.</title>
        <authorList>
            <person name="Wu K.-M."/>
            <person name="Liao T.-L."/>
            <person name="Liu Y.-M."/>
            <person name="Young C.-C."/>
            <person name="Tsai S.-F."/>
        </authorList>
    </citation>
    <scope>NUCLEOTIDE SEQUENCE [LARGE SCALE GENOMIC DNA]</scope>
    <source>
        <strain evidence="1 2">CC-FR2-10</strain>
    </source>
</reference>
<keyword evidence="2" id="KW-1185">Reference proteome</keyword>
<proteinExistence type="predicted"/>
<name>A0A221SXQ4_9DEIO</name>
<accession>A0A221SXQ4</accession>
<dbReference type="InterPro" id="IPR016181">
    <property type="entry name" value="Acyl_CoA_acyltransferase"/>
</dbReference>
<dbReference type="AlphaFoldDB" id="A0A221SXQ4"/>
<dbReference type="STRING" id="317577.GCA_000419625_01820"/>
<dbReference type="EMBL" id="CP021081">
    <property type="protein sequence ID" value="ASN81386.1"/>
    <property type="molecule type" value="Genomic_DNA"/>
</dbReference>
<gene>
    <name evidence="1" type="ORF">DFI_10535</name>
</gene>
<dbReference type="KEGG" id="dfc:DFI_10535"/>
<sequence>MRLRPARPDEADTLTGVAMAAKAHWGYDPAFLAGCLEVLRVDRSRMETEPHVVAEQDGEVVGFYSVQLDGDRAVLDKL</sequence>
<dbReference type="Gene3D" id="3.40.630.30">
    <property type="match status" value="1"/>
</dbReference>
<evidence type="ECO:0000313" key="1">
    <source>
        <dbReference type="EMBL" id="ASN81386.1"/>
    </source>
</evidence>
<dbReference type="RefSeq" id="WP_051307805.1">
    <property type="nucleotide sequence ID" value="NZ_CP021081.1"/>
</dbReference>